<dbReference type="Proteomes" id="UP001151760">
    <property type="component" value="Unassembled WGS sequence"/>
</dbReference>
<sequence length="305" mass="34788">MGKPPLQPLRNQSVVTQLNTFNSERPKFSKPQFVSQVDVKHDLPKPVTPHYLPKVRKSVFSKPHHVIAPGLSRNSSKELYGSNDMAHNYYLEEARKKTQDGNRNLKPREMPSARTHHTLNACTPKPRSNNQISRNWLASKSSDVMLKVVQKADHSKNPSSFSDSKHFVYATCQKCVFNVNHDDCVIKFLKEIFIGHILSPNKSSIVHEKTSPRSCLRWQPTSRIFKIVGLRWVPTRKLFASRTTKFDSEPPHGFNANISNPHECEQTLNVNAGTLNLSSGTYFNPKKEIRRVWLLTRLISQKSGV</sequence>
<accession>A0ABQ5I948</accession>
<evidence type="ECO:0000313" key="1">
    <source>
        <dbReference type="EMBL" id="GJT96613.1"/>
    </source>
</evidence>
<reference evidence="1" key="1">
    <citation type="journal article" date="2022" name="Int. J. Mol. Sci.">
        <title>Draft Genome of Tanacetum Coccineum: Genomic Comparison of Closely Related Tanacetum-Family Plants.</title>
        <authorList>
            <person name="Yamashiro T."/>
            <person name="Shiraishi A."/>
            <person name="Nakayama K."/>
            <person name="Satake H."/>
        </authorList>
    </citation>
    <scope>NUCLEOTIDE SEQUENCE</scope>
</reference>
<evidence type="ECO:0000313" key="2">
    <source>
        <dbReference type="Proteomes" id="UP001151760"/>
    </source>
</evidence>
<proteinExistence type="predicted"/>
<dbReference type="EMBL" id="BQNB010020498">
    <property type="protein sequence ID" value="GJT96613.1"/>
    <property type="molecule type" value="Genomic_DNA"/>
</dbReference>
<keyword evidence="2" id="KW-1185">Reference proteome</keyword>
<gene>
    <name evidence="1" type="ORF">Tco_1092131</name>
</gene>
<protein>
    <submittedName>
        <fullName evidence="1">Uncharacterized protein</fullName>
    </submittedName>
</protein>
<name>A0ABQ5I948_9ASTR</name>
<comment type="caution">
    <text evidence="1">The sequence shown here is derived from an EMBL/GenBank/DDBJ whole genome shotgun (WGS) entry which is preliminary data.</text>
</comment>
<organism evidence="1 2">
    <name type="scientific">Tanacetum coccineum</name>
    <dbReference type="NCBI Taxonomy" id="301880"/>
    <lineage>
        <taxon>Eukaryota</taxon>
        <taxon>Viridiplantae</taxon>
        <taxon>Streptophyta</taxon>
        <taxon>Embryophyta</taxon>
        <taxon>Tracheophyta</taxon>
        <taxon>Spermatophyta</taxon>
        <taxon>Magnoliopsida</taxon>
        <taxon>eudicotyledons</taxon>
        <taxon>Gunneridae</taxon>
        <taxon>Pentapetalae</taxon>
        <taxon>asterids</taxon>
        <taxon>campanulids</taxon>
        <taxon>Asterales</taxon>
        <taxon>Asteraceae</taxon>
        <taxon>Asteroideae</taxon>
        <taxon>Anthemideae</taxon>
        <taxon>Anthemidinae</taxon>
        <taxon>Tanacetum</taxon>
    </lineage>
</organism>
<reference evidence="1" key="2">
    <citation type="submission" date="2022-01" db="EMBL/GenBank/DDBJ databases">
        <authorList>
            <person name="Yamashiro T."/>
            <person name="Shiraishi A."/>
            <person name="Satake H."/>
            <person name="Nakayama K."/>
        </authorList>
    </citation>
    <scope>NUCLEOTIDE SEQUENCE</scope>
</reference>